<gene>
    <name evidence="1" type="ORF">E5357_05115</name>
</gene>
<organism evidence="1 2">
    <name type="scientific">Hominisplanchenecus murintestinalis</name>
    <dbReference type="NCBI Taxonomy" id="2941517"/>
    <lineage>
        <taxon>Bacteria</taxon>
        <taxon>Bacillati</taxon>
        <taxon>Bacillota</taxon>
        <taxon>Clostridia</taxon>
        <taxon>Lachnospirales</taxon>
        <taxon>Lachnospiraceae</taxon>
        <taxon>Hominisplanchenecus</taxon>
    </lineage>
</organism>
<accession>A0AC61R1B7</accession>
<comment type="caution">
    <text evidence="1">The sequence shown here is derived from an EMBL/GenBank/DDBJ whole genome shotgun (WGS) entry which is preliminary data.</text>
</comment>
<protein>
    <submittedName>
        <fullName evidence="1">MBL fold metallo-hydrolase</fullName>
    </submittedName>
</protein>
<name>A0AC61R1B7_9FIRM</name>
<dbReference type="EMBL" id="SRZB01000006">
    <property type="protein sequence ID" value="TGX99660.1"/>
    <property type="molecule type" value="Genomic_DNA"/>
</dbReference>
<proteinExistence type="predicted"/>
<dbReference type="Proteomes" id="UP000307720">
    <property type="component" value="Unassembled WGS sequence"/>
</dbReference>
<evidence type="ECO:0000313" key="1">
    <source>
        <dbReference type="EMBL" id="TGX99660.1"/>
    </source>
</evidence>
<keyword evidence="2" id="KW-1185">Reference proteome</keyword>
<evidence type="ECO:0000313" key="2">
    <source>
        <dbReference type="Proteomes" id="UP000307720"/>
    </source>
</evidence>
<reference evidence="1" key="1">
    <citation type="submission" date="2019-04" db="EMBL/GenBank/DDBJ databases">
        <title>Microbes associate with the intestines of laboratory mice.</title>
        <authorList>
            <person name="Navarre W."/>
            <person name="Wong E."/>
            <person name="Huang K."/>
            <person name="Tropini C."/>
            <person name="Ng K."/>
            <person name="Yu B."/>
        </authorList>
    </citation>
    <scope>NUCLEOTIDE SEQUENCE</scope>
    <source>
        <strain evidence="1">NM72_1-8</strain>
    </source>
</reference>
<sequence length="206" mass="22326">MQVKKRVLGMVGTNVYLIVHTDTKEAILIDPADAADRIKADIEALGVRLAGILLTHGHFDHIGAARELADTYGILIGAGSGEADVLRDTEKNLSGQFGEPFTVQPDKLYTDKEEFMMAGFRIQVLHTPGHTKGGVCYYFPDEAALFSGDTLFCEGVGRTDFPTGSMSVLVNSVRGLFAILPENTIVYPGHGCETTIAHEKENNPFV</sequence>